<proteinExistence type="predicted"/>
<gene>
    <name evidence="1" type="ORF">E4V82_07345</name>
</gene>
<dbReference type="Proteomes" id="UP000342249">
    <property type="component" value="Unassembled WGS sequence"/>
</dbReference>
<protein>
    <submittedName>
        <fullName evidence="1">Uncharacterized protein</fullName>
    </submittedName>
</protein>
<sequence>MIKWSPFWTDEVKIENGGRYPLLLNRFHDHMEDYLIKGIVSTTDRLRYISYCCWAIGDIEYTMNCDKYYEFEEAFRIRESALAVGTYLLKPKTLVGNYSIYGTQVMKYMVDYEEKEYNCSFKLLPSQPLGAFGQYYKGTVQNWGLIYVDEKGIIRLTEFGKELYEIMVENYSNFEYYLFYKGKQVVPGKVLKNWAKANEYDNITDVYHKAERDFYKNVLFHLEDKKVVDKRRDSLTIYLECIMECNKREISFDETVLRNILYYKRIQSKNGIIQIELSSCLDETAFYWMMYETQVYFRWWISEYFCFFLKRLSGSANGLMLDEVVSDVSMEIFNNKTEEILKMGIDYYSLTFNELESCVNKVNFPDKWFLEDVLSDIAIENISHLYANLLMIMALLHYKYKEINEDDRYSMVRMRLIDDYWFEEFFRDIDSIKDYTVPDLLKFLLDRYAIQKHDKAMYAKNDLRRCWFTKSGERYQFQADSRSIWRPAKHKIICNFLFDMKLVTIKEGDTVIASEGKVLYKQLKEKIYYE</sequence>
<organism evidence="1 2">
    <name type="scientific">Clostridium estertheticum</name>
    <dbReference type="NCBI Taxonomy" id="238834"/>
    <lineage>
        <taxon>Bacteria</taxon>
        <taxon>Bacillati</taxon>
        <taxon>Bacillota</taxon>
        <taxon>Clostridia</taxon>
        <taxon>Eubacteriales</taxon>
        <taxon>Clostridiaceae</taxon>
        <taxon>Clostridium</taxon>
    </lineage>
</organism>
<dbReference type="EMBL" id="SPSF01000016">
    <property type="protein sequence ID" value="MPQ61925.1"/>
    <property type="molecule type" value="Genomic_DNA"/>
</dbReference>
<dbReference type="RefSeq" id="WP_152751638.1">
    <property type="nucleotide sequence ID" value="NZ_SPSE01000018.1"/>
</dbReference>
<evidence type="ECO:0000313" key="1">
    <source>
        <dbReference type="EMBL" id="MPQ61925.1"/>
    </source>
</evidence>
<accession>A0A5N7ILT7</accession>
<reference evidence="1 2" key="1">
    <citation type="journal article" date="2019" name="Lett. Appl. Microbiol.">
        <title>A case of 'blown pack' spoilage of vacuum-packaged pork likely associated with Clostridium estertheticum in Canada.</title>
        <authorList>
            <person name="Zhang P."/>
            <person name="Ward P."/>
            <person name="McMullen L.M."/>
            <person name="Yang X."/>
        </authorList>
    </citation>
    <scope>NUCLEOTIDE SEQUENCE [LARGE SCALE GENOMIC DNA]</scope>
    <source>
        <strain evidence="1 2">MA19</strain>
    </source>
</reference>
<name>A0A5N7ILT7_9CLOT</name>
<evidence type="ECO:0000313" key="2">
    <source>
        <dbReference type="Proteomes" id="UP000342249"/>
    </source>
</evidence>
<dbReference type="AlphaFoldDB" id="A0A5N7ILT7"/>
<comment type="caution">
    <text evidence="1">The sequence shown here is derived from an EMBL/GenBank/DDBJ whole genome shotgun (WGS) entry which is preliminary data.</text>
</comment>